<feature type="transmembrane region" description="Helical" evidence="1">
    <location>
        <begin position="138"/>
        <end position="157"/>
    </location>
</feature>
<feature type="transmembrane region" description="Helical" evidence="1">
    <location>
        <begin position="12"/>
        <end position="36"/>
    </location>
</feature>
<keyword evidence="4" id="KW-1185">Reference proteome</keyword>
<accession>A0A3L7DZT9</accession>
<dbReference type="RefSeq" id="WP_117953895.1">
    <property type="nucleotide sequence ID" value="NZ_QRAN01000008.1"/>
</dbReference>
<comment type="caution">
    <text evidence="3">The sequence shown here is derived from an EMBL/GenBank/DDBJ whole genome shotgun (WGS) entry which is preliminary data.</text>
</comment>
<keyword evidence="1" id="KW-0812">Transmembrane</keyword>
<dbReference type="GO" id="GO:0016020">
    <property type="term" value="C:membrane"/>
    <property type="evidence" value="ECO:0007669"/>
    <property type="project" value="InterPro"/>
</dbReference>
<feature type="transmembrane region" description="Helical" evidence="1">
    <location>
        <begin position="163"/>
        <end position="183"/>
    </location>
</feature>
<feature type="transmembrane region" description="Helical" evidence="1">
    <location>
        <begin position="103"/>
        <end position="126"/>
    </location>
</feature>
<gene>
    <name evidence="3" type="ORF">DWB85_09025</name>
</gene>
<evidence type="ECO:0000313" key="4">
    <source>
        <dbReference type="Proteomes" id="UP000265509"/>
    </source>
</evidence>
<dbReference type="Pfam" id="PF00924">
    <property type="entry name" value="MS_channel_2nd"/>
    <property type="match status" value="1"/>
</dbReference>
<evidence type="ECO:0000313" key="3">
    <source>
        <dbReference type="EMBL" id="RLQ22070.1"/>
    </source>
</evidence>
<name>A0A3L7DZT9_9GAMM</name>
<dbReference type="Proteomes" id="UP000265509">
    <property type="component" value="Unassembled WGS sequence"/>
</dbReference>
<keyword evidence="1" id="KW-1133">Transmembrane helix</keyword>
<evidence type="ECO:0000259" key="2">
    <source>
        <dbReference type="Pfam" id="PF00924"/>
    </source>
</evidence>
<protein>
    <recommendedName>
        <fullName evidence="2">Mechanosensitive ion channel MscS domain-containing protein</fullName>
    </recommendedName>
</protein>
<dbReference type="AlphaFoldDB" id="A0A3L7DZT9"/>
<evidence type="ECO:0000256" key="1">
    <source>
        <dbReference type="SAM" id="Phobius"/>
    </source>
</evidence>
<sequence length="260" mass="28680">MVSDLFNEQPELLAILIAIAGFLLARLLSTVVERWLMSLEGYLRRRAPSRLERLDLRTLRGIARGTVYYGTLVFFLLAALQTLRISVVREWLGLLLQYVPQLLLGGLIILSGYLLGLVVRSLLAGLMGVTTDHLVPRFAQLIVVTAAILTGLAQTAIDISFISNVMVILLAFFFGGLSLAFALGSRQLVENLLARRSLERYRIGDIIRIDGNQGAIVEILSTAVVIESGKGLMTIPTARFMDTEVLLVKEEPESDSRANR</sequence>
<feature type="transmembrane region" description="Helical" evidence="1">
    <location>
        <begin position="66"/>
        <end position="83"/>
    </location>
</feature>
<feature type="domain" description="Mechanosensitive ion channel MscS" evidence="2">
    <location>
        <begin position="200"/>
        <end position="244"/>
    </location>
</feature>
<organism evidence="3 4">
    <name type="scientific">Seongchinamella sediminis</name>
    <dbReference type="NCBI Taxonomy" id="2283635"/>
    <lineage>
        <taxon>Bacteria</taxon>
        <taxon>Pseudomonadati</taxon>
        <taxon>Pseudomonadota</taxon>
        <taxon>Gammaproteobacteria</taxon>
        <taxon>Cellvibrionales</taxon>
        <taxon>Halieaceae</taxon>
        <taxon>Seongchinamella</taxon>
    </lineage>
</organism>
<reference evidence="3 4" key="1">
    <citation type="submission" date="2018-07" db="EMBL/GenBank/DDBJ databases">
        <title>Halioglobus sp. genome submission.</title>
        <authorList>
            <person name="Ye M.-Q."/>
            <person name="Du Z.-J."/>
        </authorList>
    </citation>
    <scope>NUCLEOTIDE SEQUENCE [LARGE SCALE GENOMIC DNA]</scope>
    <source>
        <strain evidence="3 4">U0301</strain>
    </source>
</reference>
<keyword evidence="1" id="KW-0472">Membrane</keyword>
<dbReference type="InterPro" id="IPR006685">
    <property type="entry name" value="MscS_channel_2nd"/>
</dbReference>
<dbReference type="EMBL" id="QRAN01000008">
    <property type="protein sequence ID" value="RLQ22070.1"/>
    <property type="molecule type" value="Genomic_DNA"/>
</dbReference>
<proteinExistence type="predicted"/>
<dbReference type="OrthoDB" id="5734959at2"/>
<dbReference type="GO" id="GO:0055085">
    <property type="term" value="P:transmembrane transport"/>
    <property type="evidence" value="ECO:0007669"/>
    <property type="project" value="InterPro"/>
</dbReference>